<dbReference type="InterPro" id="IPR008638">
    <property type="entry name" value="FhaB/CdiA-like_TPS"/>
</dbReference>
<proteinExistence type="predicted"/>
<dbReference type="Proteomes" id="UP000217507">
    <property type="component" value="Chromosome"/>
</dbReference>
<accession>A0A1Z4KNZ9</accession>
<reference evidence="2 3" key="1">
    <citation type="submission" date="2017-06" db="EMBL/GenBank/DDBJ databases">
        <title>Genome sequencing of cyanobaciteial culture collection at National Institute for Environmental Studies (NIES).</title>
        <authorList>
            <person name="Hirose Y."/>
            <person name="Shimura Y."/>
            <person name="Fujisawa T."/>
            <person name="Nakamura Y."/>
            <person name="Kawachi M."/>
        </authorList>
    </citation>
    <scope>NUCLEOTIDE SEQUENCE [LARGE SCALE GENOMIC DNA]</scope>
    <source>
        <strain evidence="2 3">NIES-23</strain>
    </source>
</reference>
<sequence>MQLNFTGLALIGTIFISAIDNSSVHAQVIPDPTLNTTVTGSNHFTITNGSRVGNNLFHSFSQFSFPINGSAFFNNAADIQNIFSRVTGGTVSNIDGLIRANGSANLFLLNPSGIIFGKNASLKIGGSFVATTAESIKFADGFKFSATSPLDSALLTLSVPIGLQMGSSPSSINVYGSKLAIPARNTFALVGNNLTFDQSTITATDGRVELGSVAANNIVGLSANTTGFSLDFNTVAQFQDINFSNVAKVDTSGNQGGAIALHGQKITLSGSSTITSHTLGTSSGQGILVKASESLELIGRSSLSNTAIATHSQPTARGRGGDITIETPLLSVLNGAQINTRTNGIGDSGNITVKATTVNVIGEAIHAPTKQRFSVSTLASNTMNGSQGRGGNVTIDATQVNIRDGGELRATARGTGDGGNIIVTAKNLSVTGETATGEPAFLTGMSTSIREFATGRGGDIILNVGKLEVLNGPGIRTGTYGEGTSGNIIVNADEVILGGSSSTGVATRFFASTNGNYDFSTDKLISLGQGQGGDITFNVGKLNLLDGGRISTSTETYGKAGNIAIQANSINIAGVSQVPSGQLLYSLDATGPSGLYASSTGPGVAGSVYVTTKDLSLSDRTEIVVSGKGTGNAGNMLIQANYLKLDLASKLRSEANAGEGGNIDLQVRDVLLMRNGSFISAEAVGNGGNIKITAPNIVGLENSDVIANAVQGRGGNIHIATQGIIGLQYRNLLNPREVLTNDITASSQFNVNGTVQINNIGVDPNSGLVELSENLTDPSQQIASGCSNNTGSSFVATGKGGVPQNPMQEMRSDRTWSDIRDISAFHKTELVQVQAQTPKSPELLLQANSWRRNANGKIELTANQSPTQVQTALTCASVPQNKLML</sequence>
<evidence type="ECO:0000259" key="1">
    <source>
        <dbReference type="SMART" id="SM00912"/>
    </source>
</evidence>
<dbReference type="Gene3D" id="2.160.20.10">
    <property type="entry name" value="Single-stranded right-handed beta-helix, Pectin lyase-like"/>
    <property type="match status" value="2"/>
</dbReference>
<protein>
    <recommendedName>
        <fullName evidence="1">Filamentous haemagglutinin FhaB/tRNA nuclease CdiA-like TPS domain-containing protein</fullName>
    </recommendedName>
</protein>
<evidence type="ECO:0000313" key="2">
    <source>
        <dbReference type="EMBL" id="BAY70706.1"/>
    </source>
</evidence>
<name>A0A1Z4KNZ9_ANAVA</name>
<dbReference type="NCBIfam" id="TIGR01901">
    <property type="entry name" value="adhes_NPXG"/>
    <property type="match status" value="1"/>
</dbReference>
<evidence type="ECO:0000313" key="3">
    <source>
        <dbReference type="Proteomes" id="UP000217507"/>
    </source>
</evidence>
<dbReference type="Pfam" id="PF05860">
    <property type="entry name" value="TPS"/>
    <property type="match status" value="1"/>
</dbReference>
<dbReference type="SMART" id="SM00912">
    <property type="entry name" value="Haemagg_act"/>
    <property type="match status" value="1"/>
</dbReference>
<dbReference type="InterPro" id="IPR012334">
    <property type="entry name" value="Pectin_lyas_fold"/>
</dbReference>
<dbReference type="InterPro" id="IPR011050">
    <property type="entry name" value="Pectin_lyase_fold/virulence"/>
</dbReference>
<dbReference type="EMBL" id="AP018216">
    <property type="protein sequence ID" value="BAY70706.1"/>
    <property type="molecule type" value="Genomic_DNA"/>
</dbReference>
<feature type="domain" description="Filamentous haemagglutinin FhaB/tRNA nuclease CdiA-like TPS" evidence="1">
    <location>
        <begin position="29"/>
        <end position="139"/>
    </location>
</feature>
<gene>
    <name evidence="2" type="ORF">NIES23_35140</name>
</gene>
<dbReference type="AlphaFoldDB" id="A0A1Z4KNZ9"/>
<dbReference type="SUPFAM" id="SSF51126">
    <property type="entry name" value="Pectin lyase-like"/>
    <property type="match status" value="3"/>
</dbReference>
<organism evidence="2 3">
    <name type="scientific">Trichormus variabilis NIES-23</name>
    <dbReference type="NCBI Taxonomy" id="1973479"/>
    <lineage>
        <taxon>Bacteria</taxon>
        <taxon>Bacillati</taxon>
        <taxon>Cyanobacteriota</taxon>
        <taxon>Cyanophyceae</taxon>
        <taxon>Nostocales</taxon>
        <taxon>Nostocaceae</taxon>
        <taxon>Trichormus</taxon>
    </lineage>
</organism>